<evidence type="ECO:0000313" key="1">
    <source>
        <dbReference type="EMBL" id="EME77186.1"/>
    </source>
</evidence>
<dbReference type="HOGENOM" id="CLU_597337_0_0_1"/>
<sequence length="458" mass="51842">MRRDFLVAGNEHLTFITVAGVVVARLTPGRSDHWRGHSLFSFFVAAFSPLDLGPAGLDSGVGLGSSGTPNPSKIDVVIRSPDIFVIRRDVLRVMFDQSWAVMFFFEASLKDSLRVSPLKSFPAFNRRWRSYTVLGWLRIQAEAIIRNRLPYSVSLEASRLLILVLGRRSLQIVEVILCRLRLIFSTAIEAPAYWETTDVSRYFRLLRFQRWYSCRVQVLPDHHKYPVKAASLNSKKTYAPLSGVVRETYPFGIGFVAAVLLVQIGHRCCSWNMRPAERQIEEQAVSCKISRVQRRAKKDRYTKPSPGTAGNLLSVPPKSRMPFDWCCVHSPRDLDDGNCEPVALRHLVAGELGDMKRTCEWLGDSFSGRVGHAPERDRVDSALRRMEQATLDSAKGDLEIFRRQARTRVPDRAAHAGNVAGETWCEKQTGVSYPRLTLRKWVKRGSHVEFGVGNEDRD</sequence>
<keyword evidence="2" id="KW-1185">Reference proteome</keyword>
<gene>
    <name evidence="1" type="ORF">MYCFIDRAFT_180063</name>
</gene>
<evidence type="ECO:0000313" key="2">
    <source>
        <dbReference type="Proteomes" id="UP000016932"/>
    </source>
</evidence>
<dbReference type="AlphaFoldDB" id="M2ZYJ3"/>
<dbReference type="RefSeq" id="XP_007932233.1">
    <property type="nucleotide sequence ID" value="XM_007934042.1"/>
</dbReference>
<dbReference type="KEGG" id="pfj:MYCFIDRAFT_180063"/>
<protein>
    <submittedName>
        <fullName evidence="1">Uncharacterized protein</fullName>
    </submittedName>
</protein>
<dbReference type="GeneID" id="19334279"/>
<dbReference type="EMBL" id="KB446567">
    <property type="protein sequence ID" value="EME77186.1"/>
    <property type="molecule type" value="Genomic_DNA"/>
</dbReference>
<name>M2ZYJ3_PSEFD</name>
<proteinExistence type="predicted"/>
<organism evidence="1 2">
    <name type="scientific">Pseudocercospora fijiensis (strain CIRAD86)</name>
    <name type="common">Black leaf streak disease fungus</name>
    <name type="synonym">Mycosphaerella fijiensis</name>
    <dbReference type="NCBI Taxonomy" id="383855"/>
    <lineage>
        <taxon>Eukaryota</taxon>
        <taxon>Fungi</taxon>
        <taxon>Dikarya</taxon>
        <taxon>Ascomycota</taxon>
        <taxon>Pezizomycotina</taxon>
        <taxon>Dothideomycetes</taxon>
        <taxon>Dothideomycetidae</taxon>
        <taxon>Mycosphaerellales</taxon>
        <taxon>Mycosphaerellaceae</taxon>
        <taxon>Pseudocercospora</taxon>
    </lineage>
</organism>
<reference evidence="1 2" key="1">
    <citation type="journal article" date="2012" name="PLoS Pathog.">
        <title>Diverse lifestyles and strategies of plant pathogenesis encoded in the genomes of eighteen Dothideomycetes fungi.</title>
        <authorList>
            <person name="Ohm R.A."/>
            <person name="Feau N."/>
            <person name="Henrissat B."/>
            <person name="Schoch C.L."/>
            <person name="Horwitz B.A."/>
            <person name="Barry K.W."/>
            <person name="Condon B.J."/>
            <person name="Copeland A.C."/>
            <person name="Dhillon B."/>
            <person name="Glaser F."/>
            <person name="Hesse C.N."/>
            <person name="Kosti I."/>
            <person name="LaButti K."/>
            <person name="Lindquist E.A."/>
            <person name="Lucas S."/>
            <person name="Salamov A.A."/>
            <person name="Bradshaw R.E."/>
            <person name="Ciuffetti L."/>
            <person name="Hamelin R.C."/>
            <person name="Kema G.H.J."/>
            <person name="Lawrence C."/>
            <person name="Scott J.A."/>
            <person name="Spatafora J.W."/>
            <person name="Turgeon B.G."/>
            <person name="de Wit P.J.G.M."/>
            <person name="Zhong S."/>
            <person name="Goodwin S.B."/>
            <person name="Grigoriev I.V."/>
        </authorList>
    </citation>
    <scope>NUCLEOTIDE SEQUENCE [LARGE SCALE GENOMIC DNA]</scope>
    <source>
        <strain evidence="1 2">CIRAD86</strain>
    </source>
</reference>
<dbReference type="Proteomes" id="UP000016932">
    <property type="component" value="Unassembled WGS sequence"/>
</dbReference>
<accession>M2ZYJ3</accession>
<dbReference type="VEuPathDB" id="FungiDB:MYCFIDRAFT_180063"/>